<organism evidence="1 2">
    <name type="scientific">Pinctada imbricata</name>
    <name type="common">Atlantic pearl-oyster</name>
    <name type="synonym">Pinctada martensii</name>
    <dbReference type="NCBI Taxonomy" id="66713"/>
    <lineage>
        <taxon>Eukaryota</taxon>
        <taxon>Metazoa</taxon>
        <taxon>Spiralia</taxon>
        <taxon>Lophotrochozoa</taxon>
        <taxon>Mollusca</taxon>
        <taxon>Bivalvia</taxon>
        <taxon>Autobranchia</taxon>
        <taxon>Pteriomorphia</taxon>
        <taxon>Pterioida</taxon>
        <taxon>Pterioidea</taxon>
        <taxon>Pteriidae</taxon>
        <taxon>Pinctada</taxon>
    </lineage>
</organism>
<dbReference type="InterPro" id="IPR039150">
    <property type="entry name" value="TEFM"/>
</dbReference>
<sequence length="264" mass="30312">MITPTRARNIVEYRDKNGQFDNLSEFLNIPGLGPIALTNICTELKSVDPVTLLDTKEKRGDATLQCSPRMTAINAQRFHTVCSVCVYNDIITYSHLDRQLYLMDWNQSVLFDKPTIKYDHLLYHEKIFDVVQGLPKADAYVMEEKRQKFTSLYAAKYQANSMVLFSMLATLINKDYPYTDNKVYMVNDQAINRVFEMGVGSERMSCIDFVKQGFQGEGILGDVKFPVEMMKKFTHANETEQFLLGSALIINLGFYKYCVLSKYS</sequence>
<gene>
    <name evidence="1" type="ORF">FSP39_013096</name>
</gene>
<dbReference type="PANTHER" id="PTHR21053:SF2">
    <property type="entry name" value="TRANSCRIPTION ELONGATION FACTOR, MITOCHONDRIAL"/>
    <property type="match status" value="1"/>
</dbReference>
<dbReference type="GO" id="GO:0042645">
    <property type="term" value="C:mitochondrial nucleoid"/>
    <property type="evidence" value="ECO:0007669"/>
    <property type="project" value="TreeGrafter"/>
</dbReference>
<dbReference type="PANTHER" id="PTHR21053">
    <property type="entry name" value="TRANSCRIPTION ELONGATION FACTOR, MITOCHONDRIAL"/>
    <property type="match status" value="1"/>
</dbReference>
<dbReference type="Gene3D" id="1.10.150.310">
    <property type="entry name" value="Tex RuvX-like domain-like"/>
    <property type="match status" value="1"/>
</dbReference>
<proteinExistence type="predicted"/>
<dbReference type="Pfam" id="PF12836">
    <property type="entry name" value="HHH_3"/>
    <property type="match status" value="1"/>
</dbReference>
<name>A0AA88XYS3_PINIB</name>
<dbReference type="Proteomes" id="UP001186944">
    <property type="component" value="Unassembled WGS sequence"/>
</dbReference>
<protein>
    <submittedName>
        <fullName evidence="1">Uncharacterized protein</fullName>
    </submittedName>
</protein>
<keyword evidence="2" id="KW-1185">Reference proteome</keyword>
<dbReference type="SUPFAM" id="SSF47781">
    <property type="entry name" value="RuvA domain 2-like"/>
    <property type="match status" value="1"/>
</dbReference>
<dbReference type="AlphaFoldDB" id="A0AA88XYS3"/>
<reference evidence="1" key="1">
    <citation type="submission" date="2019-08" db="EMBL/GenBank/DDBJ databases">
        <title>The improved chromosome-level genome for the pearl oyster Pinctada fucata martensii using PacBio sequencing and Hi-C.</title>
        <authorList>
            <person name="Zheng Z."/>
        </authorList>
    </citation>
    <scope>NUCLEOTIDE SEQUENCE</scope>
    <source>
        <strain evidence="1">ZZ-2019</strain>
        <tissue evidence="1">Adductor muscle</tissue>
    </source>
</reference>
<evidence type="ECO:0000313" key="1">
    <source>
        <dbReference type="EMBL" id="KAK3090606.1"/>
    </source>
</evidence>
<evidence type="ECO:0000313" key="2">
    <source>
        <dbReference type="Proteomes" id="UP001186944"/>
    </source>
</evidence>
<dbReference type="InterPro" id="IPR010994">
    <property type="entry name" value="RuvA_2-like"/>
</dbReference>
<dbReference type="GO" id="GO:0030337">
    <property type="term" value="F:DNA polymerase processivity factor activity"/>
    <property type="evidence" value="ECO:0007669"/>
    <property type="project" value="TreeGrafter"/>
</dbReference>
<comment type="caution">
    <text evidence="1">The sequence shown here is derived from an EMBL/GenBank/DDBJ whole genome shotgun (WGS) entry which is preliminary data.</text>
</comment>
<dbReference type="EMBL" id="VSWD01000010">
    <property type="protein sequence ID" value="KAK3090606.1"/>
    <property type="molecule type" value="Genomic_DNA"/>
</dbReference>
<accession>A0AA88XYS3</accession>
<dbReference type="GO" id="GO:0006392">
    <property type="term" value="P:transcription elongation by mitochondrial RNA polymerase"/>
    <property type="evidence" value="ECO:0007669"/>
    <property type="project" value="InterPro"/>
</dbReference>